<gene>
    <name evidence="1" type="primary">76</name>
    <name evidence="1" type="ORF">SEA_GETALONG_76</name>
</gene>
<sequence length="53" mass="5709">MTVEPYGKFWARHGFVTGPGFKAWADDFPAGTTLIVTAEVVLPEAGGSDEEPR</sequence>
<dbReference type="Proteomes" id="UP000278586">
    <property type="component" value="Segment"/>
</dbReference>
<evidence type="ECO:0000313" key="2">
    <source>
        <dbReference type="Proteomes" id="UP000278586"/>
    </source>
</evidence>
<dbReference type="GeneID" id="55005310"/>
<dbReference type="EMBL" id="MH779504">
    <property type="protein sequence ID" value="AYD83936.1"/>
    <property type="molecule type" value="Genomic_DNA"/>
</dbReference>
<organism evidence="1 2">
    <name type="scientific">Gordonia phage Getalong</name>
    <dbReference type="NCBI Taxonomy" id="2315531"/>
    <lineage>
        <taxon>Viruses</taxon>
        <taxon>Duplodnaviria</taxon>
        <taxon>Heunggongvirae</taxon>
        <taxon>Uroviricota</taxon>
        <taxon>Caudoviricetes</taxon>
        <taxon>Langleyhallvirinae</taxon>
        <taxon>Getalongvirus</taxon>
        <taxon>Getalongvirus getalong</taxon>
    </lineage>
</organism>
<protein>
    <submittedName>
        <fullName evidence="1">Uncharacterized protein</fullName>
    </submittedName>
</protein>
<name>A0A386KFE4_9CAUD</name>
<keyword evidence="2" id="KW-1185">Reference proteome</keyword>
<accession>A0A386KFE4</accession>
<reference evidence="1 2" key="1">
    <citation type="submission" date="2018-08" db="EMBL/GenBank/DDBJ databases">
        <authorList>
            <person name="King R.A."/>
            <person name="Ngong N.B."/>
            <person name="Xu E.M."/>
            <person name="Austin H.D."/>
            <person name="Shervin T.J."/>
            <person name="Anderson J.K."/>
            <person name="Watkins T.N."/>
            <person name="Gaffney B.L."/>
            <person name="Staples A.K."/>
            <person name="Rinehart C.A."/>
            <person name="Rowland N.S."/>
            <person name="Garlena R.A."/>
            <person name="Russell D.A."/>
            <person name="Pope W.H."/>
            <person name="Jacobs-Sera D."/>
            <person name="Hendrix R.W."/>
            <person name="Hatfull G.F."/>
        </authorList>
    </citation>
    <scope>NUCLEOTIDE SEQUENCE [LARGE SCALE GENOMIC DNA]</scope>
</reference>
<dbReference type="KEGG" id="vg:55005310"/>
<dbReference type="RefSeq" id="YP_009814189.1">
    <property type="nucleotide sequence ID" value="NC_048083.1"/>
</dbReference>
<evidence type="ECO:0000313" key="1">
    <source>
        <dbReference type="EMBL" id="AYD83936.1"/>
    </source>
</evidence>
<proteinExistence type="predicted"/>